<dbReference type="STRING" id="1454201.NMS_0138"/>
<keyword evidence="8" id="KW-1185">Reference proteome</keyword>
<dbReference type="HOGENOM" id="CLU_017779_4_1_10"/>
<dbReference type="EMBL" id="AP014548">
    <property type="protein sequence ID" value="BAO54147.1"/>
    <property type="molecule type" value="Genomic_DNA"/>
</dbReference>
<evidence type="ECO:0000259" key="6">
    <source>
        <dbReference type="PROSITE" id="PS51387"/>
    </source>
</evidence>
<dbReference type="KEGG" id="nmf:NMS_0138"/>
<dbReference type="Pfam" id="PF01565">
    <property type="entry name" value="FAD_binding_4"/>
    <property type="match status" value="1"/>
</dbReference>
<dbReference type="Proteomes" id="UP000031760">
    <property type="component" value="Chromosome"/>
</dbReference>
<dbReference type="Gene3D" id="3.30.43.10">
    <property type="entry name" value="Uridine Diphospho-n-acetylenolpyruvylglucosamine Reductase, domain 2"/>
    <property type="match status" value="1"/>
</dbReference>
<dbReference type="InterPro" id="IPR016166">
    <property type="entry name" value="FAD-bd_PCMH"/>
</dbReference>
<dbReference type="Pfam" id="PF02913">
    <property type="entry name" value="FAD-oxidase_C"/>
    <property type="match status" value="1"/>
</dbReference>
<dbReference type="InterPro" id="IPR004113">
    <property type="entry name" value="FAD-bd_oxidored_4_C"/>
</dbReference>
<dbReference type="InterPro" id="IPR016171">
    <property type="entry name" value="Vanillyl_alc_oxidase_C-sub2"/>
</dbReference>
<keyword evidence="4" id="KW-0274">FAD</keyword>
<evidence type="ECO:0000256" key="3">
    <source>
        <dbReference type="ARBA" id="ARBA00022630"/>
    </source>
</evidence>
<dbReference type="Gene3D" id="3.30.70.2190">
    <property type="match status" value="1"/>
</dbReference>
<keyword evidence="3" id="KW-0285">Flavoprotein</keyword>
<sequence length="460" mass="51244">MKFIEQLKEFLPEHRVLTGDSLKERYTHIWTMDQPLRAMCLVLPKTTEEVSKILKICNSNDIKVVVHGGLTNLVGGTETSGDEVVLSLERMNTIEEIDSESRCVTVQSGVILEHLHEAVDAQGLLFPLNFGARGSAQIGGIISSNAGGLRVLKYGMTRQLVLGLEAVLANGTVISSMKKIIKDNSGYDLKQLFIGSEGTLGIVTKAILKLEEAPSSRNAAFLAVNDYDSVMRLLKYFDQGLAGKLSGFELIWRNSYEQMTATSDAVRPPLPYNYEFYILIESLGSQLQQDQLEFQNLLEIVVEKEMVLDAVMAQSPSDVEWFFRIREDVNNLTDSMTHDQHFDISLPIPLIGPYIADCYEKLKTLKGVEQVYAFGHVADGNIHFMVGKENTEDELRLAINDIIYSDLKSIGGSVSAEHGIGLHKKPYLKISRTFEEIQLMKTLKTAMDPKGILNPGRIID</sequence>
<dbReference type="InterPro" id="IPR006094">
    <property type="entry name" value="Oxid_FAD_bind_N"/>
</dbReference>
<dbReference type="GO" id="GO:0016491">
    <property type="term" value="F:oxidoreductase activity"/>
    <property type="evidence" value="ECO:0007669"/>
    <property type="project" value="UniProtKB-KW"/>
</dbReference>
<dbReference type="FunFam" id="1.10.45.10:FF:000001">
    <property type="entry name" value="D-lactate dehydrogenase mitochondrial"/>
    <property type="match status" value="1"/>
</dbReference>
<dbReference type="PANTHER" id="PTHR43716:SF1">
    <property type="entry name" value="D-2-HYDROXYGLUTARATE DEHYDROGENASE, MITOCHONDRIAL"/>
    <property type="match status" value="1"/>
</dbReference>
<dbReference type="InterPro" id="IPR016164">
    <property type="entry name" value="FAD-linked_Oxase-like_C"/>
</dbReference>
<protein>
    <submittedName>
        <fullName evidence="7">D-2-hydroxyglutarate dehydrogenase</fullName>
    </submittedName>
</protein>
<feature type="domain" description="FAD-binding PCMH-type" evidence="6">
    <location>
        <begin position="34"/>
        <end position="213"/>
    </location>
</feature>
<comment type="similarity">
    <text evidence="2">Belongs to the FAD-binding oxidoreductase/transferase type 4 family.</text>
</comment>
<proteinExistence type="inferred from homology"/>
<dbReference type="RefSeq" id="WP_041494893.1">
    <property type="nucleotide sequence ID" value="NZ_AP014548.1"/>
</dbReference>
<dbReference type="Gene3D" id="3.30.465.10">
    <property type="match status" value="1"/>
</dbReference>
<dbReference type="SUPFAM" id="SSF55103">
    <property type="entry name" value="FAD-linked oxidases, C-terminal domain"/>
    <property type="match status" value="1"/>
</dbReference>
<dbReference type="OrthoDB" id="9767256at2"/>
<dbReference type="GO" id="GO:0022904">
    <property type="term" value="P:respiratory electron transport chain"/>
    <property type="evidence" value="ECO:0007669"/>
    <property type="project" value="TreeGrafter"/>
</dbReference>
<gene>
    <name evidence="7" type="ORF">NMS_0138</name>
</gene>
<reference evidence="7 8" key="1">
    <citation type="journal article" date="2014" name="Proc. Natl. Acad. Sci. U.S.A.">
        <title>Functional characterization of flavobacteria rhodopsins reveals a unique class of light-driven chloride pump in bacteria.</title>
        <authorList>
            <person name="Yoshizawa S."/>
            <person name="Kumagai Y."/>
            <person name="Kim H."/>
            <person name="Ogura Y."/>
            <person name="Hayashi T."/>
            <person name="Iwasaki W."/>
            <person name="DeLong E.F."/>
            <person name="Kogure K."/>
        </authorList>
    </citation>
    <scope>NUCLEOTIDE SEQUENCE [LARGE SCALE GENOMIC DNA]</scope>
    <source>
        <strain evidence="7 8">S1-08</strain>
    </source>
</reference>
<evidence type="ECO:0000256" key="4">
    <source>
        <dbReference type="ARBA" id="ARBA00022827"/>
    </source>
</evidence>
<accession>W8VVS7</accession>
<dbReference type="PROSITE" id="PS51387">
    <property type="entry name" value="FAD_PCMH"/>
    <property type="match status" value="1"/>
</dbReference>
<dbReference type="PANTHER" id="PTHR43716">
    <property type="entry name" value="D-2-HYDROXYGLUTARATE DEHYDROGENASE, MITOCHONDRIAL"/>
    <property type="match status" value="1"/>
</dbReference>
<keyword evidence="5" id="KW-0560">Oxidoreductase</keyword>
<comment type="cofactor">
    <cofactor evidence="1">
        <name>FAD</name>
        <dbReference type="ChEBI" id="CHEBI:57692"/>
    </cofactor>
</comment>
<dbReference type="AlphaFoldDB" id="W8VVS7"/>
<evidence type="ECO:0000256" key="1">
    <source>
        <dbReference type="ARBA" id="ARBA00001974"/>
    </source>
</evidence>
<organism evidence="7 8">
    <name type="scientific">Nonlabens marinus S1-08</name>
    <dbReference type="NCBI Taxonomy" id="1454201"/>
    <lineage>
        <taxon>Bacteria</taxon>
        <taxon>Pseudomonadati</taxon>
        <taxon>Bacteroidota</taxon>
        <taxon>Flavobacteriia</taxon>
        <taxon>Flavobacteriales</taxon>
        <taxon>Flavobacteriaceae</taxon>
        <taxon>Nonlabens</taxon>
    </lineage>
</organism>
<dbReference type="Gene3D" id="3.30.70.2740">
    <property type="match status" value="1"/>
</dbReference>
<dbReference type="InterPro" id="IPR036318">
    <property type="entry name" value="FAD-bd_PCMH-like_sf"/>
</dbReference>
<dbReference type="SUPFAM" id="SSF56176">
    <property type="entry name" value="FAD-binding/transporter-associated domain-like"/>
    <property type="match status" value="1"/>
</dbReference>
<evidence type="ECO:0000256" key="2">
    <source>
        <dbReference type="ARBA" id="ARBA00008000"/>
    </source>
</evidence>
<evidence type="ECO:0000256" key="5">
    <source>
        <dbReference type="ARBA" id="ARBA00023002"/>
    </source>
</evidence>
<evidence type="ECO:0000313" key="7">
    <source>
        <dbReference type="EMBL" id="BAO54147.1"/>
    </source>
</evidence>
<dbReference type="Gene3D" id="1.10.45.10">
    <property type="entry name" value="Vanillyl-alcohol Oxidase, Chain A, domain 4"/>
    <property type="match status" value="1"/>
</dbReference>
<dbReference type="InterPro" id="IPR051264">
    <property type="entry name" value="FAD-oxidored/transferase_4"/>
</dbReference>
<name>W8VVS7_9FLAO</name>
<dbReference type="GO" id="GO:0071949">
    <property type="term" value="F:FAD binding"/>
    <property type="evidence" value="ECO:0007669"/>
    <property type="project" value="InterPro"/>
</dbReference>
<evidence type="ECO:0000313" key="8">
    <source>
        <dbReference type="Proteomes" id="UP000031760"/>
    </source>
</evidence>
<dbReference type="InterPro" id="IPR016169">
    <property type="entry name" value="FAD-bd_PCMH_sub2"/>
</dbReference>
<dbReference type="InterPro" id="IPR016167">
    <property type="entry name" value="FAD-bd_PCMH_sub1"/>
</dbReference>